<dbReference type="PROSITE" id="PS50040">
    <property type="entry name" value="EF1G_C"/>
    <property type="match status" value="1"/>
</dbReference>
<dbReference type="OrthoDB" id="249703at2759"/>
<comment type="caution">
    <text evidence="8">The sequence shown here is derived from an EMBL/GenBank/DDBJ whole genome shotgun (WGS) entry which is preliminary data.</text>
</comment>
<keyword evidence="2 3" id="KW-0648">Protein biosynthesis</keyword>
<evidence type="ECO:0000313" key="8">
    <source>
        <dbReference type="EMBL" id="CAF2013193.1"/>
    </source>
</evidence>
<sequence length="356" mass="41414">MATRTASNQCLMCPKGEGTCNCAGCKGFFCTQHFIEHRKQLSKQLDDDVVSAHDQFSEEINKIKQSNSSPSALLSKIDQWQTATVEKIQKAAEKAREQVIQLFNKDKETITKRFEQLKKEILTRRETDSFVEHDLECMKENINQLQQDLGQLARTPNITLHIDQGDQIDWNRFIYAEYEQPAPEPALIPKSKIILNVKTPPAGMPKTPFNINEFKRVYSNEDTATKAIPYFWQNFDSTHWSIWLCEYKYPEELTKVFMTCNLISGMFQRLDELHQNAFSSMCVFGTDNDNTIAGLWFWYGQELVFELLPDGQADYESYKWTRLQVGDEETKQRINQFFLWEGPYNGKAFNQGKIFK</sequence>
<evidence type="ECO:0000313" key="7">
    <source>
        <dbReference type="EMBL" id="CAF1573646.1"/>
    </source>
</evidence>
<evidence type="ECO:0000256" key="3">
    <source>
        <dbReference type="PROSITE-ProRule" id="PRU00519"/>
    </source>
</evidence>
<protein>
    <recommendedName>
        <fullName evidence="5">EF-1-gamma C-terminal domain-containing protein</fullName>
    </recommendedName>
</protein>
<dbReference type="EMBL" id="CAJNRG010000609">
    <property type="protein sequence ID" value="CAF2013193.1"/>
    <property type="molecule type" value="Genomic_DNA"/>
</dbReference>
<feature type="domain" description="EF-1-gamma C-terminal" evidence="5">
    <location>
        <begin position="197"/>
        <end position="356"/>
    </location>
</feature>
<dbReference type="EMBL" id="CAJNOW010009937">
    <property type="protein sequence ID" value="CAF1573646.1"/>
    <property type="molecule type" value="Genomic_DNA"/>
</dbReference>
<organism evidence="8 9">
    <name type="scientific">Rotaria magnacalcarata</name>
    <dbReference type="NCBI Taxonomy" id="392030"/>
    <lineage>
        <taxon>Eukaryota</taxon>
        <taxon>Metazoa</taxon>
        <taxon>Spiralia</taxon>
        <taxon>Gnathifera</taxon>
        <taxon>Rotifera</taxon>
        <taxon>Eurotatoria</taxon>
        <taxon>Bdelloidea</taxon>
        <taxon>Philodinida</taxon>
        <taxon>Philodinidae</taxon>
        <taxon>Rotaria</taxon>
    </lineage>
</organism>
<dbReference type="SUPFAM" id="SSF89942">
    <property type="entry name" value="eEF1-gamma domain"/>
    <property type="match status" value="1"/>
</dbReference>
<evidence type="ECO:0000313" key="9">
    <source>
        <dbReference type="Proteomes" id="UP000663887"/>
    </source>
</evidence>
<dbReference type="FunFam" id="3.30.70.1010:FF:000001">
    <property type="entry name" value="Elongation factor 1-gamma 1"/>
    <property type="match status" value="1"/>
</dbReference>
<dbReference type="PANTHER" id="PTHR43986">
    <property type="entry name" value="ELONGATION FACTOR 1-GAMMA"/>
    <property type="match status" value="1"/>
</dbReference>
<dbReference type="Pfam" id="PF00647">
    <property type="entry name" value="EF1G"/>
    <property type="match status" value="1"/>
</dbReference>
<dbReference type="GO" id="GO:0003746">
    <property type="term" value="F:translation elongation factor activity"/>
    <property type="evidence" value="ECO:0007669"/>
    <property type="project" value="UniProtKB-UniRule"/>
</dbReference>
<evidence type="ECO:0000313" key="6">
    <source>
        <dbReference type="EMBL" id="CAF1338817.1"/>
    </source>
</evidence>
<name>A0A816N8N6_9BILA</name>
<evidence type="ECO:0000256" key="4">
    <source>
        <dbReference type="SAM" id="Coils"/>
    </source>
</evidence>
<dbReference type="PANTHER" id="PTHR43986:SF1">
    <property type="entry name" value="ELONGATION FACTOR 1-GAMMA"/>
    <property type="match status" value="1"/>
</dbReference>
<accession>A0A816N8N6</accession>
<evidence type="ECO:0000259" key="5">
    <source>
        <dbReference type="PROSITE" id="PS50040"/>
    </source>
</evidence>
<feature type="coiled-coil region" evidence="4">
    <location>
        <begin position="85"/>
        <end position="155"/>
    </location>
</feature>
<evidence type="ECO:0000256" key="1">
    <source>
        <dbReference type="ARBA" id="ARBA00022768"/>
    </source>
</evidence>
<dbReference type="SMART" id="SM01183">
    <property type="entry name" value="EF1G"/>
    <property type="match status" value="1"/>
</dbReference>
<evidence type="ECO:0000256" key="2">
    <source>
        <dbReference type="ARBA" id="ARBA00022917"/>
    </source>
</evidence>
<dbReference type="InterPro" id="IPR050802">
    <property type="entry name" value="EF-GSTs"/>
</dbReference>
<proteinExistence type="predicted"/>
<keyword evidence="4" id="KW-0175">Coiled coil</keyword>
<dbReference type="AlphaFoldDB" id="A0A816N8N6"/>
<dbReference type="EMBL" id="CAJNOV010008811">
    <property type="protein sequence ID" value="CAF1338817.1"/>
    <property type="molecule type" value="Genomic_DNA"/>
</dbReference>
<gene>
    <name evidence="6" type="ORF">CJN711_LOCUS18814</name>
    <name evidence="7" type="ORF">KQP761_LOCUS19432</name>
    <name evidence="8" type="ORF">XDN619_LOCUS3896</name>
</gene>
<dbReference type="InterPro" id="IPR001662">
    <property type="entry name" value="EF1B_G_C"/>
</dbReference>
<reference evidence="8" key="1">
    <citation type="submission" date="2021-02" db="EMBL/GenBank/DDBJ databases">
        <authorList>
            <person name="Nowell W R."/>
        </authorList>
    </citation>
    <scope>NUCLEOTIDE SEQUENCE</scope>
</reference>
<dbReference type="Proteomes" id="UP000663834">
    <property type="component" value="Unassembled WGS sequence"/>
</dbReference>
<keyword evidence="1 3" id="KW-0251">Elongation factor</keyword>
<dbReference type="InterPro" id="IPR036433">
    <property type="entry name" value="EF1B_G_C_sf"/>
</dbReference>
<dbReference type="Proteomes" id="UP000663887">
    <property type="component" value="Unassembled WGS sequence"/>
</dbReference>
<dbReference type="Proteomes" id="UP000663855">
    <property type="component" value="Unassembled WGS sequence"/>
</dbReference>
<dbReference type="GO" id="GO:0005737">
    <property type="term" value="C:cytoplasm"/>
    <property type="evidence" value="ECO:0007669"/>
    <property type="project" value="TreeGrafter"/>
</dbReference>
<dbReference type="GO" id="GO:0005634">
    <property type="term" value="C:nucleus"/>
    <property type="evidence" value="ECO:0007669"/>
    <property type="project" value="TreeGrafter"/>
</dbReference>
<dbReference type="Gene3D" id="3.30.70.1010">
    <property type="entry name" value="Translation elongation factor EF1B, gamma chain, conserved domain"/>
    <property type="match status" value="1"/>
</dbReference>